<keyword evidence="2" id="KW-1185">Reference proteome</keyword>
<sequence>MSQLCPICGGQGAVQAHGRIAPFILQLQGDPDDVPRDTTLCRCDTCDLVYFSHRFNDDTLAAMYSGYRNERYLSIRRRWEPWYSRNVNSMMEPGSEVVAERVGFVVDIIEPHVRLDTVRNMVDYGGDEGQFFPPGYSGPKYVIEVSGKNLVDGVQAAASLDELPEKPHLVISSGVLEHLVDPVELVKDIRAALPEDGWFYAEVPLDRPKVRRWHAGARYRRFLDSVSATRASWIAADFAAGMARNFGRTVPRLGAVKQSEHINYFSAQSLQELLTRGGFRVITTRADPTASFEGLRLGRLGALAVPA</sequence>
<evidence type="ECO:0000313" key="2">
    <source>
        <dbReference type="Proteomes" id="UP000192284"/>
    </source>
</evidence>
<dbReference type="InterPro" id="IPR029063">
    <property type="entry name" value="SAM-dependent_MTases_sf"/>
</dbReference>
<dbReference type="OrthoDB" id="4681407at2"/>
<dbReference type="AlphaFoldDB" id="A0A1W9ZHZ1"/>
<comment type="caution">
    <text evidence="1">The sequence shown here is derived from an EMBL/GenBank/DDBJ whole genome shotgun (WGS) entry which is preliminary data.</text>
</comment>
<reference evidence="1 2" key="1">
    <citation type="submission" date="2017-02" db="EMBL/GenBank/DDBJ databases">
        <title>The new phylogeny of genus Mycobacterium.</title>
        <authorList>
            <person name="Tortoli E."/>
            <person name="Trovato A."/>
            <person name="Cirillo D.M."/>
        </authorList>
    </citation>
    <scope>NUCLEOTIDE SEQUENCE [LARGE SCALE GENOMIC DNA]</scope>
    <source>
        <strain evidence="1 2">DSM 45057</strain>
    </source>
</reference>
<dbReference type="EMBL" id="MVHE01000050">
    <property type="protein sequence ID" value="ORA15451.1"/>
    <property type="molecule type" value="Genomic_DNA"/>
</dbReference>
<organism evidence="1 2">
    <name type="scientific">Mycobacterium angelicum</name>
    <dbReference type="NCBI Taxonomy" id="470074"/>
    <lineage>
        <taxon>Bacteria</taxon>
        <taxon>Bacillati</taxon>
        <taxon>Actinomycetota</taxon>
        <taxon>Actinomycetes</taxon>
        <taxon>Mycobacteriales</taxon>
        <taxon>Mycobacteriaceae</taxon>
        <taxon>Mycobacterium</taxon>
    </lineage>
</organism>
<name>A0A1W9ZHZ1_MYCAN</name>
<protein>
    <recommendedName>
        <fullName evidence="3">Methyltransferase type 12</fullName>
    </recommendedName>
</protein>
<dbReference type="SUPFAM" id="SSF53335">
    <property type="entry name" value="S-adenosyl-L-methionine-dependent methyltransferases"/>
    <property type="match status" value="1"/>
</dbReference>
<dbReference type="Proteomes" id="UP000192284">
    <property type="component" value="Unassembled WGS sequence"/>
</dbReference>
<dbReference type="Gene3D" id="3.40.50.150">
    <property type="entry name" value="Vaccinia Virus protein VP39"/>
    <property type="match status" value="1"/>
</dbReference>
<proteinExistence type="predicted"/>
<evidence type="ECO:0000313" key="1">
    <source>
        <dbReference type="EMBL" id="ORA15451.1"/>
    </source>
</evidence>
<gene>
    <name evidence="1" type="ORF">BST12_21920</name>
</gene>
<accession>A0A1W9ZHZ1</accession>
<dbReference type="Pfam" id="PF13489">
    <property type="entry name" value="Methyltransf_23"/>
    <property type="match status" value="1"/>
</dbReference>
<evidence type="ECO:0008006" key="3">
    <source>
        <dbReference type="Google" id="ProtNLM"/>
    </source>
</evidence>